<organism evidence="6">
    <name type="scientific">marine metagenome</name>
    <dbReference type="NCBI Taxonomy" id="408172"/>
    <lineage>
        <taxon>unclassified sequences</taxon>
        <taxon>metagenomes</taxon>
        <taxon>ecological metagenomes</taxon>
    </lineage>
</organism>
<feature type="transmembrane region" description="Helical" evidence="5">
    <location>
        <begin position="27"/>
        <end position="47"/>
    </location>
</feature>
<keyword evidence="3 5" id="KW-1133">Transmembrane helix</keyword>
<protein>
    <recommendedName>
        <fullName evidence="7">CvpA family protein</fullName>
    </recommendedName>
</protein>
<dbReference type="InterPro" id="IPR003825">
    <property type="entry name" value="Colicin-V_CvpA"/>
</dbReference>
<accession>A0A381NYZ9</accession>
<keyword evidence="2 5" id="KW-0812">Transmembrane</keyword>
<evidence type="ECO:0000313" key="6">
    <source>
        <dbReference type="EMBL" id="SUZ59830.1"/>
    </source>
</evidence>
<sequence>MASVVAFQFHDIIAMNLYPWIPVDGRLILAGSFAIVFIIILLSARVLTRFIQMFLLARGIRSANRILGVAVGAVKASIMTIILCWSVDVLPNADYFSEMKTRSYVYQNSSGVRNRIVVAFHLEDSVRNSEMWVREKMENK</sequence>
<evidence type="ECO:0000256" key="4">
    <source>
        <dbReference type="ARBA" id="ARBA00023136"/>
    </source>
</evidence>
<evidence type="ECO:0000256" key="5">
    <source>
        <dbReference type="SAM" id="Phobius"/>
    </source>
</evidence>
<evidence type="ECO:0000256" key="2">
    <source>
        <dbReference type="ARBA" id="ARBA00022692"/>
    </source>
</evidence>
<comment type="subcellular location">
    <subcellularLocation>
        <location evidence="1">Membrane</location>
        <topology evidence="1">Multi-pass membrane protein</topology>
    </subcellularLocation>
</comment>
<dbReference type="Pfam" id="PF02674">
    <property type="entry name" value="Colicin_V"/>
    <property type="match status" value="1"/>
</dbReference>
<keyword evidence="4 5" id="KW-0472">Membrane</keyword>
<dbReference type="AlphaFoldDB" id="A0A381NYZ9"/>
<evidence type="ECO:0008006" key="7">
    <source>
        <dbReference type="Google" id="ProtNLM"/>
    </source>
</evidence>
<name>A0A381NYZ9_9ZZZZ</name>
<dbReference type="GO" id="GO:0016020">
    <property type="term" value="C:membrane"/>
    <property type="evidence" value="ECO:0007669"/>
    <property type="project" value="UniProtKB-SubCell"/>
</dbReference>
<evidence type="ECO:0000256" key="3">
    <source>
        <dbReference type="ARBA" id="ARBA00022989"/>
    </source>
</evidence>
<dbReference type="GO" id="GO:0009403">
    <property type="term" value="P:toxin biosynthetic process"/>
    <property type="evidence" value="ECO:0007669"/>
    <property type="project" value="InterPro"/>
</dbReference>
<feature type="transmembrane region" description="Helical" evidence="5">
    <location>
        <begin position="67"/>
        <end position="90"/>
    </location>
</feature>
<reference evidence="6" key="1">
    <citation type="submission" date="2018-05" db="EMBL/GenBank/DDBJ databases">
        <authorList>
            <person name="Lanie J.A."/>
            <person name="Ng W.-L."/>
            <person name="Kazmierczak K.M."/>
            <person name="Andrzejewski T.M."/>
            <person name="Davidsen T.M."/>
            <person name="Wayne K.J."/>
            <person name="Tettelin H."/>
            <person name="Glass J.I."/>
            <person name="Rusch D."/>
            <person name="Podicherti R."/>
            <person name="Tsui H.-C.T."/>
            <person name="Winkler M.E."/>
        </authorList>
    </citation>
    <scope>NUCLEOTIDE SEQUENCE</scope>
</reference>
<gene>
    <name evidence="6" type="ORF">METZ01_LOCUS12684</name>
</gene>
<proteinExistence type="predicted"/>
<evidence type="ECO:0000256" key="1">
    <source>
        <dbReference type="ARBA" id="ARBA00004141"/>
    </source>
</evidence>
<dbReference type="EMBL" id="UINC01000701">
    <property type="protein sequence ID" value="SUZ59830.1"/>
    <property type="molecule type" value="Genomic_DNA"/>
</dbReference>